<name>A0A917MFA8_9HYPH</name>
<evidence type="ECO:0000256" key="5">
    <source>
        <dbReference type="ARBA" id="ARBA00022692"/>
    </source>
</evidence>
<dbReference type="Pfam" id="PF00528">
    <property type="entry name" value="BPD_transp_1"/>
    <property type="match status" value="1"/>
</dbReference>
<keyword evidence="4" id="KW-1003">Cell membrane</keyword>
<gene>
    <name evidence="10" type="ORF">GCM10007036_02280</name>
</gene>
<accession>A0A917MFA8</accession>
<dbReference type="Proteomes" id="UP000603912">
    <property type="component" value="Unassembled WGS sequence"/>
</dbReference>
<comment type="caution">
    <text evidence="10">The sequence shown here is derived from an EMBL/GenBank/DDBJ whole genome shotgun (WGS) entry which is preliminary data.</text>
</comment>
<evidence type="ECO:0000259" key="9">
    <source>
        <dbReference type="PROSITE" id="PS50928"/>
    </source>
</evidence>
<keyword evidence="3 8" id="KW-0813">Transport</keyword>
<evidence type="ECO:0000313" key="10">
    <source>
        <dbReference type="EMBL" id="GGH07417.1"/>
    </source>
</evidence>
<dbReference type="SUPFAM" id="SSF161098">
    <property type="entry name" value="MetI-like"/>
    <property type="match status" value="1"/>
</dbReference>
<keyword evidence="6 8" id="KW-1133">Transmembrane helix</keyword>
<dbReference type="PANTHER" id="PTHR42929">
    <property type="entry name" value="INNER MEMBRANE ABC TRANSPORTER PERMEASE PROTEIN YDCU-RELATED-RELATED"/>
    <property type="match status" value="1"/>
</dbReference>
<dbReference type="InterPro" id="IPR035906">
    <property type="entry name" value="MetI-like_sf"/>
</dbReference>
<feature type="transmembrane region" description="Helical" evidence="8">
    <location>
        <begin position="58"/>
        <end position="85"/>
    </location>
</feature>
<proteinExistence type="inferred from homology"/>
<dbReference type="EMBL" id="BMES01000001">
    <property type="protein sequence ID" value="GGH07417.1"/>
    <property type="molecule type" value="Genomic_DNA"/>
</dbReference>
<reference evidence="10" key="1">
    <citation type="journal article" date="2014" name="Int. J. Syst. Evol. Microbiol.">
        <title>Complete genome sequence of Corynebacterium casei LMG S-19264T (=DSM 44701T), isolated from a smear-ripened cheese.</title>
        <authorList>
            <consortium name="US DOE Joint Genome Institute (JGI-PGF)"/>
            <person name="Walter F."/>
            <person name="Albersmeier A."/>
            <person name="Kalinowski J."/>
            <person name="Ruckert C."/>
        </authorList>
    </citation>
    <scope>NUCLEOTIDE SEQUENCE</scope>
    <source>
        <strain evidence="10">CGMCC 1.12214</strain>
    </source>
</reference>
<evidence type="ECO:0000256" key="8">
    <source>
        <dbReference type="RuleBase" id="RU363032"/>
    </source>
</evidence>
<dbReference type="GO" id="GO:0055085">
    <property type="term" value="P:transmembrane transport"/>
    <property type="evidence" value="ECO:0007669"/>
    <property type="project" value="InterPro"/>
</dbReference>
<evidence type="ECO:0000256" key="3">
    <source>
        <dbReference type="ARBA" id="ARBA00022448"/>
    </source>
</evidence>
<evidence type="ECO:0000313" key="11">
    <source>
        <dbReference type="Proteomes" id="UP000603912"/>
    </source>
</evidence>
<dbReference type="GO" id="GO:0005886">
    <property type="term" value="C:plasma membrane"/>
    <property type="evidence" value="ECO:0007669"/>
    <property type="project" value="UniProtKB-SubCell"/>
</dbReference>
<dbReference type="RefSeq" id="WP_188515901.1">
    <property type="nucleotide sequence ID" value="NZ_BMES01000001.1"/>
</dbReference>
<keyword evidence="5 8" id="KW-0812">Transmembrane</keyword>
<evidence type="ECO:0000256" key="2">
    <source>
        <dbReference type="ARBA" id="ARBA00007069"/>
    </source>
</evidence>
<evidence type="ECO:0000256" key="1">
    <source>
        <dbReference type="ARBA" id="ARBA00004651"/>
    </source>
</evidence>
<feature type="transmembrane region" description="Helical" evidence="8">
    <location>
        <begin position="246"/>
        <end position="266"/>
    </location>
</feature>
<evidence type="ECO:0000256" key="4">
    <source>
        <dbReference type="ARBA" id="ARBA00022475"/>
    </source>
</evidence>
<evidence type="ECO:0000256" key="7">
    <source>
        <dbReference type="ARBA" id="ARBA00023136"/>
    </source>
</evidence>
<evidence type="ECO:0000256" key="6">
    <source>
        <dbReference type="ARBA" id="ARBA00022989"/>
    </source>
</evidence>
<protein>
    <submittedName>
        <fullName evidence="10">ABC transporter</fullName>
    </submittedName>
</protein>
<feature type="domain" description="ABC transmembrane type-1" evidence="9">
    <location>
        <begin position="57"/>
        <end position="265"/>
    </location>
</feature>
<reference evidence="10" key="2">
    <citation type="submission" date="2020-09" db="EMBL/GenBank/DDBJ databases">
        <authorList>
            <person name="Sun Q."/>
            <person name="Zhou Y."/>
        </authorList>
    </citation>
    <scope>NUCLEOTIDE SEQUENCE</scope>
    <source>
        <strain evidence="10">CGMCC 1.12214</strain>
    </source>
</reference>
<comment type="similarity">
    <text evidence="2">Belongs to the binding-protein-dependent transport system permease family. CysTW subfamily.</text>
</comment>
<feature type="transmembrane region" description="Helical" evidence="8">
    <location>
        <begin position="97"/>
        <end position="117"/>
    </location>
</feature>
<comment type="subcellular location">
    <subcellularLocation>
        <location evidence="1 8">Cell membrane</location>
        <topology evidence="1 8">Multi-pass membrane protein</topology>
    </subcellularLocation>
</comment>
<feature type="transmembrane region" description="Helical" evidence="8">
    <location>
        <begin position="144"/>
        <end position="167"/>
    </location>
</feature>
<organism evidence="10 11">
    <name type="scientific">Alsobacter metallidurans</name>
    <dbReference type="NCBI Taxonomy" id="340221"/>
    <lineage>
        <taxon>Bacteria</taxon>
        <taxon>Pseudomonadati</taxon>
        <taxon>Pseudomonadota</taxon>
        <taxon>Alphaproteobacteria</taxon>
        <taxon>Hyphomicrobiales</taxon>
        <taxon>Alsobacteraceae</taxon>
        <taxon>Alsobacter</taxon>
    </lineage>
</organism>
<keyword evidence="7 8" id="KW-0472">Membrane</keyword>
<dbReference type="Gene3D" id="1.10.3720.10">
    <property type="entry name" value="MetI-like"/>
    <property type="match status" value="1"/>
</dbReference>
<dbReference type="CDD" id="cd06261">
    <property type="entry name" value="TM_PBP2"/>
    <property type="match status" value="1"/>
</dbReference>
<dbReference type="PROSITE" id="PS50928">
    <property type="entry name" value="ABC_TM1"/>
    <property type="match status" value="1"/>
</dbReference>
<dbReference type="AlphaFoldDB" id="A0A917MFA8"/>
<dbReference type="InterPro" id="IPR000515">
    <property type="entry name" value="MetI-like"/>
</dbReference>
<dbReference type="PANTHER" id="PTHR42929:SF1">
    <property type="entry name" value="INNER MEMBRANE ABC TRANSPORTER PERMEASE PROTEIN YDCU-RELATED"/>
    <property type="match status" value="1"/>
</dbReference>
<keyword evidence="11" id="KW-1185">Reference proteome</keyword>
<sequence length="276" mass="29671">MTQSRLLALGLVAPALALVAALFLYPLGFSLVAAFTKDGALSLAHFGKAFELYSVDIVYTLFIVLLSGVLTALAAIAIAGTLTLGETPWAVAVLKALYRWPLFIPFIVAGQCMRTFLAKNGLMNNSFVAMGIIEPLQATSLLDWRGIVITFVWKQAPFVTLLLAGAMASLDRSTIEAGRNLGAGRLRVLFEIVLPQVMPTLLVALVLSFVTTMSVLSVPMMVAGSQPTMMTVDMAFRINAYGDYPVANALGVISYAITGLAAWFYLRQSIRREVAA</sequence>